<evidence type="ECO:0000256" key="4">
    <source>
        <dbReference type="ARBA" id="ARBA00023015"/>
    </source>
</evidence>
<name>A0A6A6IFU6_9PLEO</name>
<dbReference type="GeneID" id="54579199"/>
<keyword evidence="5" id="KW-0804">Transcription</keyword>
<evidence type="ECO:0000256" key="2">
    <source>
        <dbReference type="ARBA" id="ARBA00008767"/>
    </source>
</evidence>
<dbReference type="InterPro" id="IPR019473">
    <property type="entry name" value="TFIID_su8_C"/>
</dbReference>
<dbReference type="Pfam" id="PF10406">
    <property type="entry name" value="TAF8_C"/>
    <property type="match status" value="1"/>
</dbReference>
<dbReference type="InterPro" id="IPR006565">
    <property type="entry name" value="BTP"/>
</dbReference>
<evidence type="ECO:0000259" key="9">
    <source>
        <dbReference type="Pfam" id="PF10406"/>
    </source>
</evidence>
<dbReference type="CDD" id="cd08049">
    <property type="entry name" value="TAF8"/>
    <property type="match status" value="1"/>
</dbReference>
<keyword evidence="4" id="KW-0805">Transcription regulation</keyword>
<reference evidence="10" key="1">
    <citation type="journal article" date="2020" name="Stud. Mycol.">
        <title>101 Dothideomycetes genomes: a test case for predicting lifestyles and emergence of pathogens.</title>
        <authorList>
            <person name="Haridas S."/>
            <person name="Albert R."/>
            <person name="Binder M."/>
            <person name="Bloem J."/>
            <person name="Labutti K."/>
            <person name="Salamov A."/>
            <person name="Andreopoulos B."/>
            <person name="Baker S."/>
            <person name="Barry K."/>
            <person name="Bills G."/>
            <person name="Bluhm B."/>
            <person name="Cannon C."/>
            <person name="Castanera R."/>
            <person name="Culley D."/>
            <person name="Daum C."/>
            <person name="Ezra D."/>
            <person name="Gonzalez J."/>
            <person name="Henrissat B."/>
            <person name="Kuo A."/>
            <person name="Liang C."/>
            <person name="Lipzen A."/>
            <person name="Lutzoni F."/>
            <person name="Magnuson J."/>
            <person name="Mondo S."/>
            <person name="Nolan M."/>
            <person name="Ohm R."/>
            <person name="Pangilinan J."/>
            <person name="Park H.-J."/>
            <person name="Ramirez L."/>
            <person name="Alfaro M."/>
            <person name="Sun H."/>
            <person name="Tritt A."/>
            <person name="Yoshinaga Y."/>
            <person name="Zwiers L.-H."/>
            <person name="Turgeon B."/>
            <person name="Goodwin S."/>
            <person name="Spatafora J."/>
            <person name="Crous P."/>
            <person name="Grigoriev I."/>
        </authorList>
    </citation>
    <scope>NUCLEOTIDE SEQUENCE</scope>
    <source>
        <strain evidence="10">CBS 122368</strain>
    </source>
</reference>
<evidence type="ECO:0000313" key="11">
    <source>
        <dbReference type="Proteomes" id="UP000800094"/>
    </source>
</evidence>
<accession>A0A6A6IFU6</accession>
<keyword evidence="6" id="KW-0539">Nucleus</keyword>
<feature type="domain" description="Bromodomain associated" evidence="8">
    <location>
        <begin position="75"/>
        <end position="138"/>
    </location>
</feature>
<dbReference type="Gene3D" id="1.10.20.10">
    <property type="entry name" value="Histone, subunit A"/>
    <property type="match status" value="1"/>
</dbReference>
<dbReference type="InterPro" id="IPR009072">
    <property type="entry name" value="Histone-fold"/>
</dbReference>
<dbReference type="PANTHER" id="PTHR46469:SF1">
    <property type="entry name" value="TRANSCRIPTION INITIATION FACTOR TFIID SUBUNIT 8"/>
    <property type="match status" value="1"/>
</dbReference>
<organism evidence="10 11">
    <name type="scientific">Trematosphaeria pertusa</name>
    <dbReference type="NCBI Taxonomy" id="390896"/>
    <lineage>
        <taxon>Eukaryota</taxon>
        <taxon>Fungi</taxon>
        <taxon>Dikarya</taxon>
        <taxon>Ascomycota</taxon>
        <taxon>Pezizomycotina</taxon>
        <taxon>Dothideomycetes</taxon>
        <taxon>Pleosporomycetidae</taxon>
        <taxon>Pleosporales</taxon>
        <taxon>Massarineae</taxon>
        <taxon>Trematosphaeriaceae</taxon>
        <taxon>Trematosphaeria</taxon>
    </lineage>
</organism>
<sequence>MPGLISPSSAASVGAVAGMKRAYAAESVPTYGEPHPKKRKVVHKLHHTQPIQQIVEPVSAEIDPTGESKDFFDHQLLRAIALECKGVGFDGARPEVLEQFRALVDSYMMNLLGDVRKSMTSARRTEPVPHDWVYALARDGFTGSSSLEQHLDTGEVPPSLLQPTLFSSVPEHDPVAEIDEIIGPDLSGRPDKESRTYIPKHFPPFPPKHTYVATPVFTQRETDPRKIREKATDEGIEAEKSLRKLMAKQKEGLQKQKAGKRKRSQRMKESDKLWQEAMEDVLKDEAEADEKARLRQEDEDEWEGVALQPRSERKVNLEEGVHVNYDRKFWRKSARGV</sequence>
<dbReference type="Proteomes" id="UP000800094">
    <property type="component" value="Unassembled WGS sequence"/>
</dbReference>
<gene>
    <name evidence="10" type="ORF">BU26DRAFT_484869</name>
</gene>
<dbReference type="InterPro" id="IPR037818">
    <property type="entry name" value="TAF8"/>
</dbReference>
<dbReference type="GO" id="GO:0046982">
    <property type="term" value="F:protein heterodimerization activity"/>
    <property type="evidence" value="ECO:0007669"/>
    <property type="project" value="InterPro"/>
</dbReference>
<feature type="compositionally biased region" description="Basic and acidic residues" evidence="7">
    <location>
        <begin position="266"/>
        <end position="296"/>
    </location>
</feature>
<evidence type="ECO:0000256" key="5">
    <source>
        <dbReference type="ARBA" id="ARBA00023163"/>
    </source>
</evidence>
<dbReference type="Pfam" id="PF07524">
    <property type="entry name" value="Bromo_TP"/>
    <property type="match status" value="1"/>
</dbReference>
<dbReference type="OrthoDB" id="2193813at2759"/>
<dbReference type="GO" id="GO:0006367">
    <property type="term" value="P:transcription initiation at RNA polymerase II promoter"/>
    <property type="evidence" value="ECO:0007669"/>
    <property type="project" value="TreeGrafter"/>
</dbReference>
<evidence type="ECO:0000259" key="8">
    <source>
        <dbReference type="Pfam" id="PF07524"/>
    </source>
</evidence>
<dbReference type="RefSeq" id="XP_033684458.1">
    <property type="nucleotide sequence ID" value="XM_033825869.1"/>
</dbReference>
<feature type="region of interest" description="Disordered" evidence="7">
    <location>
        <begin position="248"/>
        <end position="304"/>
    </location>
</feature>
<evidence type="ECO:0000256" key="3">
    <source>
        <dbReference type="ARBA" id="ARBA00017307"/>
    </source>
</evidence>
<feature type="region of interest" description="Disordered" evidence="7">
    <location>
        <begin position="182"/>
        <end position="203"/>
    </location>
</feature>
<comment type="similarity">
    <text evidence="2">Belongs to the TAF8 family.</text>
</comment>
<dbReference type="GO" id="GO:0005669">
    <property type="term" value="C:transcription factor TFIID complex"/>
    <property type="evidence" value="ECO:0007669"/>
    <property type="project" value="InterPro"/>
</dbReference>
<feature type="domain" description="Transcription factor TFIID subunit 8 C-terminal" evidence="9">
    <location>
        <begin position="197"/>
        <end position="245"/>
    </location>
</feature>
<proteinExistence type="inferred from homology"/>
<dbReference type="EMBL" id="ML987195">
    <property type="protein sequence ID" value="KAF2249454.1"/>
    <property type="molecule type" value="Genomic_DNA"/>
</dbReference>
<comment type="subcellular location">
    <subcellularLocation>
        <location evidence="1">Nucleus</location>
    </subcellularLocation>
</comment>
<dbReference type="PANTHER" id="PTHR46469">
    <property type="entry name" value="TRANSCRIPTION INITIATION FACTOR TFIID SUBUNIT 8"/>
    <property type="match status" value="1"/>
</dbReference>
<protein>
    <recommendedName>
        <fullName evidence="3">Transcription initiation factor TFIID subunit 8</fullName>
    </recommendedName>
</protein>
<dbReference type="AlphaFoldDB" id="A0A6A6IFU6"/>
<evidence type="ECO:0000256" key="6">
    <source>
        <dbReference type="ARBA" id="ARBA00023242"/>
    </source>
</evidence>
<evidence type="ECO:0000313" key="10">
    <source>
        <dbReference type="EMBL" id="KAF2249454.1"/>
    </source>
</evidence>
<evidence type="ECO:0000256" key="7">
    <source>
        <dbReference type="SAM" id="MobiDB-lite"/>
    </source>
</evidence>
<keyword evidence="11" id="KW-1185">Reference proteome</keyword>
<evidence type="ECO:0000256" key="1">
    <source>
        <dbReference type="ARBA" id="ARBA00004123"/>
    </source>
</evidence>
<dbReference type="CDD" id="cd00076">
    <property type="entry name" value="HFD_SF"/>
    <property type="match status" value="1"/>
</dbReference>